<proteinExistence type="predicted"/>
<feature type="compositionally biased region" description="Basic and acidic residues" evidence="1">
    <location>
        <begin position="60"/>
        <end position="76"/>
    </location>
</feature>
<evidence type="ECO:0000313" key="3">
    <source>
        <dbReference type="Proteomes" id="UP001341840"/>
    </source>
</evidence>
<name>A0ABU6Y5Y6_9FABA</name>
<feature type="compositionally biased region" description="Polar residues" evidence="1">
    <location>
        <begin position="117"/>
        <end position="148"/>
    </location>
</feature>
<keyword evidence="3" id="KW-1185">Reference proteome</keyword>
<organism evidence="2 3">
    <name type="scientific">Stylosanthes scabra</name>
    <dbReference type="NCBI Taxonomy" id="79078"/>
    <lineage>
        <taxon>Eukaryota</taxon>
        <taxon>Viridiplantae</taxon>
        <taxon>Streptophyta</taxon>
        <taxon>Embryophyta</taxon>
        <taxon>Tracheophyta</taxon>
        <taxon>Spermatophyta</taxon>
        <taxon>Magnoliopsida</taxon>
        <taxon>eudicotyledons</taxon>
        <taxon>Gunneridae</taxon>
        <taxon>Pentapetalae</taxon>
        <taxon>rosids</taxon>
        <taxon>fabids</taxon>
        <taxon>Fabales</taxon>
        <taxon>Fabaceae</taxon>
        <taxon>Papilionoideae</taxon>
        <taxon>50 kb inversion clade</taxon>
        <taxon>dalbergioids sensu lato</taxon>
        <taxon>Dalbergieae</taxon>
        <taxon>Pterocarpus clade</taxon>
        <taxon>Stylosanthes</taxon>
    </lineage>
</organism>
<feature type="region of interest" description="Disordered" evidence="1">
    <location>
        <begin position="59"/>
        <end position="148"/>
    </location>
</feature>
<evidence type="ECO:0000313" key="2">
    <source>
        <dbReference type="EMBL" id="MED6204598.1"/>
    </source>
</evidence>
<accession>A0ABU6Y5Y6</accession>
<dbReference type="EMBL" id="JASCZI010241680">
    <property type="protein sequence ID" value="MED6204598.1"/>
    <property type="molecule type" value="Genomic_DNA"/>
</dbReference>
<gene>
    <name evidence="2" type="ORF">PIB30_010453</name>
</gene>
<reference evidence="2 3" key="1">
    <citation type="journal article" date="2023" name="Plants (Basel)">
        <title>Bridging the Gap: Combining Genomics and Transcriptomics Approaches to Understand Stylosanthes scabra, an Orphan Legume from the Brazilian Caatinga.</title>
        <authorList>
            <person name="Ferreira-Neto J.R.C."/>
            <person name="da Silva M.D."/>
            <person name="Binneck E."/>
            <person name="de Melo N.F."/>
            <person name="da Silva R.H."/>
            <person name="de Melo A.L.T.M."/>
            <person name="Pandolfi V."/>
            <person name="Bustamante F.O."/>
            <person name="Brasileiro-Vidal A.C."/>
            <person name="Benko-Iseppon A.M."/>
        </authorList>
    </citation>
    <scope>NUCLEOTIDE SEQUENCE [LARGE SCALE GENOMIC DNA]</scope>
    <source>
        <tissue evidence="2">Leaves</tissue>
    </source>
</reference>
<dbReference type="Proteomes" id="UP001341840">
    <property type="component" value="Unassembled WGS sequence"/>
</dbReference>
<sequence length="148" mass="15723">MKSVALCLHVPEAHKVASPTFGIYCEAEAAECVGELGDTKAHKVASPTFGIPHVLLVPPVERDPEPLVDEALRADDSNNEPEFFQGDGDSDEDTGPVPTQQGGASRSRIQQYPPHLSNLNLDTFSSLGRAQGDPSSGTQGSQESRNQA</sequence>
<protein>
    <submittedName>
        <fullName evidence="2">Uncharacterized protein</fullName>
    </submittedName>
</protein>
<comment type="caution">
    <text evidence="2">The sequence shown here is derived from an EMBL/GenBank/DDBJ whole genome shotgun (WGS) entry which is preliminary data.</text>
</comment>
<feature type="compositionally biased region" description="Polar residues" evidence="1">
    <location>
        <begin position="97"/>
        <end position="110"/>
    </location>
</feature>
<evidence type="ECO:0000256" key="1">
    <source>
        <dbReference type="SAM" id="MobiDB-lite"/>
    </source>
</evidence>